<evidence type="ECO:0000313" key="2">
    <source>
        <dbReference type="EMBL" id="EKX51713.1"/>
    </source>
</evidence>
<protein>
    <submittedName>
        <fullName evidence="2 3">Uncharacterized protein</fullName>
    </submittedName>
</protein>
<evidence type="ECO:0000313" key="3">
    <source>
        <dbReference type="EnsemblProtists" id="EKX51713"/>
    </source>
</evidence>
<reference evidence="2 4" key="1">
    <citation type="journal article" date="2012" name="Nature">
        <title>Algal genomes reveal evolutionary mosaicism and the fate of nucleomorphs.</title>
        <authorList>
            <consortium name="DOE Joint Genome Institute"/>
            <person name="Curtis B.A."/>
            <person name="Tanifuji G."/>
            <person name="Burki F."/>
            <person name="Gruber A."/>
            <person name="Irimia M."/>
            <person name="Maruyama S."/>
            <person name="Arias M.C."/>
            <person name="Ball S.G."/>
            <person name="Gile G.H."/>
            <person name="Hirakawa Y."/>
            <person name="Hopkins J.F."/>
            <person name="Kuo A."/>
            <person name="Rensing S.A."/>
            <person name="Schmutz J."/>
            <person name="Symeonidi A."/>
            <person name="Elias M."/>
            <person name="Eveleigh R.J."/>
            <person name="Herman E.K."/>
            <person name="Klute M.J."/>
            <person name="Nakayama T."/>
            <person name="Obornik M."/>
            <person name="Reyes-Prieto A."/>
            <person name="Armbrust E.V."/>
            <person name="Aves S.J."/>
            <person name="Beiko R.G."/>
            <person name="Coutinho P."/>
            <person name="Dacks J.B."/>
            <person name="Durnford D.G."/>
            <person name="Fast N.M."/>
            <person name="Green B.R."/>
            <person name="Grisdale C.J."/>
            <person name="Hempel F."/>
            <person name="Henrissat B."/>
            <person name="Hoppner M.P."/>
            <person name="Ishida K."/>
            <person name="Kim E."/>
            <person name="Koreny L."/>
            <person name="Kroth P.G."/>
            <person name="Liu Y."/>
            <person name="Malik S.B."/>
            <person name="Maier U.G."/>
            <person name="McRose D."/>
            <person name="Mock T."/>
            <person name="Neilson J.A."/>
            <person name="Onodera N.T."/>
            <person name="Poole A.M."/>
            <person name="Pritham E.J."/>
            <person name="Richards T.A."/>
            <person name="Rocap G."/>
            <person name="Roy S.W."/>
            <person name="Sarai C."/>
            <person name="Schaack S."/>
            <person name="Shirato S."/>
            <person name="Slamovits C.H."/>
            <person name="Spencer D.F."/>
            <person name="Suzuki S."/>
            <person name="Worden A.Z."/>
            <person name="Zauner S."/>
            <person name="Barry K."/>
            <person name="Bell C."/>
            <person name="Bharti A.K."/>
            <person name="Crow J.A."/>
            <person name="Grimwood J."/>
            <person name="Kramer R."/>
            <person name="Lindquist E."/>
            <person name="Lucas S."/>
            <person name="Salamov A."/>
            <person name="McFadden G.I."/>
            <person name="Lane C.E."/>
            <person name="Keeling P.J."/>
            <person name="Gray M.W."/>
            <person name="Grigoriev I.V."/>
            <person name="Archibald J.M."/>
        </authorList>
    </citation>
    <scope>NUCLEOTIDE SEQUENCE</scope>
    <source>
        <strain evidence="2 4">CCMP2712</strain>
    </source>
</reference>
<reference evidence="4" key="2">
    <citation type="submission" date="2012-11" db="EMBL/GenBank/DDBJ databases">
        <authorList>
            <person name="Kuo A."/>
            <person name="Curtis B.A."/>
            <person name="Tanifuji G."/>
            <person name="Burki F."/>
            <person name="Gruber A."/>
            <person name="Irimia M."/>
            <person name="Maruyama S."/>
            <person name="Arias M.C."/>
            <person name="Ball S.G."/>
            <person name="Gile G.H."/>
            <person name="Hirakawa Y."/>
            <person name="Hopkins J.F."/>
            <person name="Rensing S.A."/>
            <person name="Schmutz J."/>
            <person name="Symeonidi A."/>
            <person name="Elias M."/>
            <person name="Eveleigh R.J."/>
            <person name="Herman E.K."/>
            <person name="Klute M.J."/>
            <person name="Nakayama T."/>
            <person name="Obornik M."/>
            <person name="Reyes-Prieto A."/>
            <person name="Armbrust E.V."/>
            <person name="Aves S.J."/>
            <person name="Beiko R.G."/>
            <person name="Coutinho P."/>
            <person name="Dacks J.B."/>
            <person name="Durnford D.G."/>
            <person name="Fast N.M."/>
            <person name="Green B.R."/>
            <person name="Grisdale C."/>
            <person name="Hempe F."/>
            <person name="Henrissat B."/>
            <person name="Hoppner M.P."/>
            <person name="Ishida K.-I."/>
            <person name="Kim E."/>
            <person name="Koreny L."/>
            <person name="Kroth P.G."/>
            <person name="Liu Y."/>
            <person name="Malik S.-B."/>
            <person name="Maier U.G."/>
            <person name="McRose D."/>
            <person name="Mock T."/>
            <person name="Neilson J.A."/>
            <person name="Onodera N.T."/>
            <person name="Poole A.M."/>
            <person name="Pritham E.J."/>
            <person name="Richards T.A."/>
            <person name="Rocap G."/>
            <person name="Roy S.W."/>
            <person name="Sarai C."/>
            <person name="Schaack S."/>
            <person name="Shirato S."/>
            <person name="Slamovits C.H."/>
            <person name="Spencer D.F."/>
            <person name="Suzuki S."/>
            <person name="Worden A.Z."/>
            <person name="Zauner S."/>
            <person name="Barry K."/>
            <person name="Bell C."/>
            <person name="Bharti A.K."/>
            <person name="Crow J.A."/>
            <person name="Grimwood J."/>
            <person name="Kramer R."/>
            <person name="Lindquist E."/>
            <person name="Lucas S."/>
            <person name="Salamov A."/>
            <person name="McFadden G.I."/>
            <person name="Lane C.E."/>
            <person name="Keeling P.J."/>
            <person name="Gray M.W."/>
            <person name="Grigoriev I.V."/>
            <person name="Archibald J.M."/>
        </authorList>
    </citation>
    <scope>NUCLEOTIDE SEQUENCE</scope>
    <source>
        <strain evidence="4">CCMP2712</strain>
    </source>
</reference>
<keyword evidence="1" id="KW-0175">Coiled coil</keyword>
<organism evidence="2">
    <name type="scientific">Guillardia theta (strain CCMP2712)</name>
    <name type="common">Cryptophyte</name>
    <dbReference type="NCBI Taxonomy" id="905079"/>
    <lineage>
        <taxon>Eukaryota</taxon>
        <taxon>Cryptophyceae</taxon>
        <taxon>Pyrenomonadales</taxon>
        <taxon>Geminigeraceae</taxon>
        <taxon>Guillardia</taxon>
    </lineage>
</organism>
<dbReference type="EnsemblProtists" id="EKX51713">
    <property type="protein sequence ID" value="EKX51713"/>
    <property type="gene ID" value="GUITHDRAFT_102317"/>
</dbReference>
<reference evidence="3" key="3">
    <citation type="submission" date="2015-06" db="UniProtKB">
        <authorList>
            <consortium name="EnsemblProtists"/>
        </authorList>
    </citation>
    <scope>IDENTIFICATION</scope>
</reference>
<dbReference type="RefSeq" id="XP_005838693.1">
    <property type="nucleotide sequence ID" value="XM_005838636.1"/>
</dbReference>
<feature type="coiled-coil region" evidence="1">
    <location>
        <begin position="229"/>
        <end position="256"/>
    </location>
</feature>
<keyword evidence="4" id="KW-1185">Reference proteome</keyword>
<sequence length="273" mass="31004">MKSKLCSGELIVMQQISMPLEELSTAFTPRVDAEAGCSPEHPLGTSTNAKDLIANLNRIRQLKCTPCRSSATSDASRAPTPVDMLESNSVFDPMKTITGLLYPRQDRSGLQIHLSFSSPQPQPSKNVCKRQDHEKQGHCRHACYHEDQLNINETFTHAKNNLTSDREDEAPSRLFDHVQNDKQRYPNSGFLNSFFQNRTLTFLENWPFQRKHSKSMDPTNIESVIKLAKEQARHDLNNLGDELQTLVSQMECELQEERFVATQKEACLQMVKG</sequence>
<dbReference type="GeneID" id="17308374"/>
<proteinExistence type="predicted"/>
<dbReference type="KEGG" id="gtt:GUITHDRAFT_102317"/>
<name>L1JUE5_GUITC</name>
<dbReference type="Proteomes" id="UP000011087">
    <property type="component" value="Unassembled WGS sequence"/>
</dbReference>
<evidence type="ECO:0000256" key="1">
    <source>
        <dbReference type="SAM" id="Coils"/>
    </source>
</evidence>
<dbReference type="PaxDb" id="55529-EKX51713"/>
<gene>
    <name evidence="2" type="ORF">GUITHDRAFT_102317</name>
</gene>
<dbReference type="AlphaFoldDB" id="L1JUE5"/>
<dbReference type="EMBL" id="JH992974">
    <property type="protein sequence ID" value="EKX51713.1"/>
    <property type="molecule type" value="Genomic_DNA"/>
</dbReference>
<evidence type="ECO:0000313" key="4">
    <source>
        <dbReference type="Proteomes" id="UP000011087"/>
    </source>
</evidence>
<accession>L1JUE5</accession>
<dbReference type="HOGENOM" id="CLU_1020993_0_0_1"/>